<evidence type="ECO:0000313" key="3">
    <source>
        <dbReference type="EMBL" id="MBB6052683.1"/>
    </source>
</evidence>
<gene>
    <name evidence="3" type="ORF">HNQ39_004504</name>
</gene>
<sequence length="257" mass="27115">MRFPLHKVLSLAATLSLLTTSVRAQTVSVGYFDLGSEGFVNTTYHGSGNGFINLGTINSSFLGAGTGQTGDAIIVTPISDPVLHFNTYNLYNFNLQTITSVTFRLPQYAPTDPNYRKLGFLDTGATTFGIGNAGAFNVSYADPLTGTYNGDGPLAFQNLPVYSTLHFWGGGITNNTTGNFSFYAAYPATNGLTAFIMDVAPGFGTPSSTPNTTFFNTATNPSGGIVPAAVTPELPGAALFVPALLPVVLVARRRRRS</sequence>
<dbReference type="EMBL" id="JACHGW010000004">
    <property type="protein sequence ID" value="MBB6052683.1"/>
    <property type="molecule type" value="Genomic_DNA"/>
</dbReference>
<feature type="chain" id="PRO_5031568482" description="PEP-CTERM sorting domain-containing protein" evidence="2">
    <location>
        <begin position="25"/>
        <end position="257"/>
    </location>
</feature>
<keyword evidence="1" id="KW-0472">Membrane</keyword>
<dbReference type="AlphaFoldDB" id="A0A7W9W8E3"/>
<evidence type="ECO:0000256" key="1">
    <source>
        <dbReference type="SAM" id="Phobius"/>
    </source>
</evidence>
<keyword evidence="2" id="KW-0732">Signal</keyword>
<evidence type="ECO:0000256" key="2">
    <source>
        <dbReference type="SAM" id="SignalP"/>
    </source>
</evidence>
<dbReference type="RefSeq" id="WP_184202174.1">
    <property type="nucleotide sequence ID" value="NZ_JACHGW010000004.1"/>
</dbReference>
<feature type="signal peptide" evidence="2">
    <location>
        <begin position="1"/>
        <end position="24"/>
    </location>
</feature>
<keyword evidence="4" id="KW-1185">Reference proteome</keyword>
<keyword evidence="1" id="KW-1133">Transmembrane helix</keyword>
<evidence type="ECO:0000313" key="4">
    <source>
        <dbReference type="Proteomes" id="UP000520814"/>
    </source>
</evidence>
<protein>
    <recommendedName>
        <fullName evidence="5">PEP-CTERM sorting domain-containing protein</fullName>
    </recommendedName>
</protein>
<dbReference type="Proteomes" id="UP000520814">
    <property type="component" value="Unassembled WGS sequence"/>
</dbReference>
<comment type="caution">
    <text evidence="3">The sequence shown here is derived from an EMBL/GenBank/DDBJ whole genome shotgun (WGS) entry which is preliminary data.</text>
</comment>
<evidence type="ECO:0008006" key="5">
    <source>
        <dbReference type="Google" id="ProtNLM"/>
    </source>
</evidence>
<reference evidence="3 4" key="1">
    <citation type="submission" date="2020-08" db="EMBL/GenBank/DDBJ databases">
        <title>Genomic Encyclopedia of Type Strains, Phase IV (KMG-IV): sequencing the most valuable type-strain genomes for metagenomic binning, comparative biology and taxonomic classification.</title>
        <authorList>
            <person name="Goeker M."/>
        </authorList>
    </citation>
    <scope>NUCLEOTIDE SEQUENCE [LARGE SCALE GENOMIC DNA]</scope>
    <source>
        <strain evidence="3 4">DSM 23562</strain>
    </source>
</reference>
<name>A0A7W9W8E3_ARMRO</name>
<feature type="transmembrane region" description="Helical" evidence="1">
    <location>
        <begin position="234"/>
        <end position="251"/>
    </location>
</feature>
<keyword evidence="1" id="KW-0812">Transmembrane</keyword>
<proteinExistence type="predicted"/>
<accession>A0A7W9W8E3</accession>
<organism evidence="3 4">
    <name type="scientific">Armatimonas rosea</name>
    <dbReference type="NCBI Taxonomy" id="685828"/>
    <lineage>
        <taxon>Bacteria</taxon>
        <taxon>Bacillati</taxon>
        <taxon>Armatimonadota</taxon>
        <taxon>Armatimonadia</taxon>
        <taxon>Armatimonadales</taxon>
        <taxon>Armatimonadaceae</taxon>
        <taxon>Armatimonas</taxon>
    </lineage>
</organism>